<dbReference type="Gene3D" id="3.40.50.880">
    <property type="match status" value="1"/>
</dbReference>
<evidence type="ECO:0000313" key="1">
    <source>
        <dbReference type="EMBL" id="MDY7258221.1"/>
    </source>
</evidence>
<dbReference type="Proteomes" id="UP001292913">
    <property type="component" value="Unassembled WGS sequence"/>
</dbReference>
<gene>
    <name evidence="1" type="ORF">QHG74_10875</name>
</gene>
<accession>A0ABU5HQL6</accession>
<dbReference type="InterPro" id="IPR029062">
    <property type="entry name" value="Class_I_gatase-like"/>
</dbReference>
<dbReference type="Gene3D" id="2.60.120.260">
    <property type="entry name" value="Galactose-binding domain-like"/>
    <property type="match status" value="1"/>
</dbReference>
<dbReference type="InterPro" id="IPR053161">
    <property type="entry name" value="Ulvan_degrading_GH"/>
</dbReference>
<dbReference type="SUPFAM" id="SSF49785">
    <property type="entry name" value="Galactose-binding domain-like"/>
    <property type="match status" value="1"/>
</dbReference>
<organism evidence="1 2">
    <name type="scientific">Bacteroides vicugnae</name>
    <dbReference type="NCBI Taxonomy" id="3037989"/>
    <lineage>
        <taxon>Bacteria</taxon>
        <taxon>Pseudomonadati</taxon>
        <taxon>Bacteroidota</taxon>
        <taxon>Bacteroidia</taxon>
        <taxon>Bacteroidales</taxon>
        <taxon>Bacteroidaceae</taxon>
        <taxon>Bacteroides</taxon>
    </lineage>
</organism>
<dbReference type="Pfam" id="PF17132">
    <property type="entry name" value="Glyco_hydro_106"/>
    <property type="match status" value="1"/>
</dbReference>
<dbReference type="RefSeq" id="WP_298047254.1">
    <property type="nucleotide sequence ID" value="NZ_JARZAK010000006.1"/>
</dbReference>
<protein>
    <submittedName>
        <fullName evidence="1">Glycosyl hydrolase</fullName>
    </submittedName>
</protein>
<name>A0ABU5HQL6_9BACE</name>
<dbReference type="InterPro" id="IPR008979">
    <property type="entry name" value="Galactose-bd-like_sf"/>
</dbReference>
<keyword evidence="2" id="KW-1185">Reference proteome</keyword>
<dbReference type="PANTHER" id="PTHR36848:SF2">
    <property type="entry name" value="SECRETED PROTEIN"/>
    <property type="match status" value="1"/>
</dbReference>
<proteinExistence type="predicted"/>
<evidence type="ECO:0000313" key="2">
    <source>
        <dbReference type="Proteomes" id="UP001292913"/>
    </source>
</evidence>
<dbReference type="EMBL" id="JARZAK010000006">
    <property type="protein sequence ID" value="MDY7258221.1"/>
    <property type="molecule type" value="Genomic_DNA"/>
</dbReference>
<dbReference type="GO" id="GO:0016787">
    <property type="term" value="F:hydrolase activity"/>
    <property type="evidence" value="ECO:0007669"/>
    <property type="project" value="UniProtKB-KW"/>
</dbReference>
<comment type="caution">
    <text evidence="1">The sequence shown here is derived from an EMBL/GenBank/DDBJ whole genome shotgun (WGS) entry which is preliminary data.</text>
</comment>
<keyword evidence="1" id="KW-0378">Hydrolase</keyword>
<dbReference type="PANTHER" id="PTHR36848">
    <property type="entry name" value="DNA-BINDING PROTEIN (PUTATIVE SECRETED PROTEIN)-RELATED"/>
    <property type="match status" value="1"/>
</dbReference>
<sequence length="1192" mass="136210">MKKVIQSIIGLYFLGMTAVDCAIAQSTPPGYPERDKITNLKGKFQTPPKGYGEVPFYWWMGDTITREHLSWHLDKLKDMHISSLQINYAHSDRGGITYGKTLPSQPAIFTDEWWELFKWFLEEAKKRNMSVSLSDYTLGVGQGSYVDDMLNEDPSLHGSKLQFSRDTIVGGKFSHEYEQLPLSLTAYKLKENGELELPGKELLSCAKNGKVEWNSGWDKMIVSEVRAERVIPSLDPMNPRSGKSYVRHFFQKFEDHVPNSAQSGLNFFFSDELSFNLSGFLWNDTFRAEFQKRKGYDVAPLLDALYMDIGEKTPAVRLDFNDVLVSLSEENFFIPLYNWHNERGLLFGCDHGGRGKDVGEFGDYFRTQRWNQAPGCDQPYIQKDIVKDKVAASISHLYERQRVWLEGFHSSGWSTNTDQLYDAIFANYALGQNILSLHGFYYSTMGGWWEWAPPCNHIHEAYWEEMQPLLTCTERLSYILSQGYHRADVAVLYPVEPVVAGYGDDCVKTAFDAGDYLYRNGFDFDFMDYESLARCKVKNQCLNIAGEHFKVLVIPSMKAIRHSSLEKILEFKRNGGIIINIGERPEATEKGRMTQPVEKLLEAIFNDDSKNNIYQVDNYQQVTEIIDRSMPRDFRVLSGYPVKDIPYFQHRYIDGKDFYFVYNVSKGGECFFRAHGAVTLWNPWDGTIRSISAQRVTKEGTVLYVSQESSDVYVICFDPKGKAQVAEPMAEKQMKERRLLNDEWNFEIVPTLDNTYGDFLLPAYNGKVGAMIYQANYTNDLGREPVMRTFTFGTKMLMLGAVPEIEPEKLLTSLTKDEFMVNVNGVQYTWQPYEFSWRWGVEHDYGHQGWHGLKAKMYDDFIRVGKKVPTWNANEIQRMKEDNGEQNYYFFTRVMAPEEGMYMAEYGEMRPASIYLNGEKTSDVSALKLKKGVNEILLHFSSYGVSRFALRKAEPDIEARTLAETPLRMKFRGDRSLLLFDTRKQADTKGRFTFLSAPGLESLLFSSYGKAKVTVNGVEAKMNVLKTYTDGLMMIRADLPEKQLEPSRVIIKVDEPWGYADGSVIDGPIEQVCSEGIIRIGDWSQIEGLTKYSGGAWYRYHLKVDKPVQGQMMLDLGKVVSTARLKVNGQEVGLRLAAPYVFDISDKVNQGDNLIEVFVINTSGNHYSSTPSRYCGSLESGILGPVRILLTE</sequence>
<reference evidence="1 2" key="1">
    <citation type="submission" date="2023-04" db="EMBL/GenBank/DDBJ databases">
        <title>Bacteroides pacosi sp. nov., isolated from the fecal material of an alpaca.</title>
        <authorList>
            <person name="Miller S."/>
            <person name="Hendry M."/>
            <person name="King J."/>
            <person name="Sankaranarayanan K."/>
            <person name="Lawson P.A."/>
        </authorList>
    </citation>
    <scope>NUCLEOTIDE SEQUENCE [LARGE SCALE GENOMIC DNA]</scope>
    <source>
        <strain evidence="1 2">A2-P53</strain>
    </source>
</reference>